<evidence type="ECO:0000256" key="1">
    <source>
        <dbReference type="ARBA" id="ARBA00004141"/>
    </source>
</evidence>
<dbReference type="PANTHER" id="PTHR11360:SF281">
    <property type="entry name" value="ASPYRIDONES EFFLUX PROTEIN APDF-RELATED"/>
    <property type="match status" value="1"/>
</dbReference>
<protein>
    <submittedName>
        <fullName evidence="5">Mfs monocarboxylate protein</fullName>
    </submittedName>
</protein>
<feature type="transmembrane region" description="Helical" evidence="4">
    <location>
        <begin position="299"/>
        <end position="316"/>
    </location>
</feature>
<reference evidence="5" key="1">
    <citation type="submission" date="2020-04" db="EMBL/GenBank/DDBJ databases">
        <title>Genome Assembly and Annotation of Botryosphaeria dothidea sdau 11-99, a Latent Pathogen of Apple Fruit Ring Rot in China.</title>
        <authorList>
            <person name="Yu C."/>
            <person name="Diao Y."/>
            <person name="Lu Q."/>
            <person name="Zhao J."/>
            <person name="Cui S."/>
            <person name="Peng C."/>
            <person name="He B."/>
            <person name="Liu H."/>
        </authorList>
    </citation>
    <scope>NUCLEOTIDE SEQUENCE [LARGE SCALE GENOMIC DNA]</scope>
    <source>
        <strain evidence="5">Sdau11-99</strain>
    </source>
</reference>
<dbReference type="Pfam" id="PF07690">
    <property type="entry name" value="MFS_1"/>
    <property type="match status" value="1"/>
</dbReference>
<feature type="compositionally biased region" description="Low complexity" evidence="3">
    <location>
        <begin position="8"/>
        <end position="20"/>
    </location>
</feature>
<dbReference type="AlphaFoldDB" id="A0A8H4J0P7"/>
<dbReference type="OrthoDB" id="5667at2759"/>
<feature type="region of interest" description="Disordered" evidence="3">
    <location>
        <begin position="1"/>
        <end position="56"/>
    </location>
</feature>
<feature type="transmembrane region" description="Helical" evidence="4">
    <location>
        <begin position="223"/>
        <end position="243"/>
    </location>
</feature>
<dbReference type="InterPro" id="IPR050327">
    <property type="entry name" value="Proton-linked_MCT"/>
</dbReference>
<keyword evidence="4" id="KW-0472">Membrane</keyword>
<feature type="transmembrane region" description="Helical" evidence="4">
    <location>
        <begin position="102"/>
        <end position="120"/>
    </location>
</feature>
<feature type="transmembrane region" description="Helical" evidence="4">
    <location>
        <begin position="386"/>
        <end position="409"/>
    </location>
</feature>
<evidence type="ECO:0000256" key="2">
    <source>
        <dbReference type="ARBA" id="ARBA00006727"/>
    </source>
</evidence>
<feature type="transmembrane region" description="Helical" evidence="4">
    <location>
        <begin position="62"/>
        <end position="82"/>
    </location>
</feature>
<dbReference type="GO" id="GO:0016020">
    <property type="term" value="C:membrane"/>
    <property type="evidence" value="ECO:0007669"/>
    <property type="project" value="UniProtKB-SubCell"/>
</dbReference>
<sequence>MSAATAKLSSYLSSPPSSGSETKAELGEGSTQPQHEKDATPEGQLGNAPPGMPEVPEGGKRGWMAVAGCWCALFFTFGYVNSFGVYEAYYLETFLRDTSPSAVAWIGSIQACAQFSATVLSGPINDRYGPSVIIWPFSCTYVAAMLLTSACKKYYQFLLCQGILLGISSGLIYAPAVAVVGHYFRRKRPMALAIASTGSTIGGIIFPVMLTRLLNHTSLGFGWTQRCVAFLAATLALVACVTVRPGIPPRQGAWLLPRAFLNPAYTLQVAGLFVISWGLWTPFFYLSTYGLRHGMDPSLATYLVAIINAGSFFGRMGGGAAAVKLGQFNLVSFASFASGVLVLCWLRITSTAGLVVLAVLYGATSGMIIALMIATLGIVAPNPNQIGTYIGMGSGIIGLAALTGTPITGALISRYNGYDQAIIFSGVCILAGGFFFLGARFCYSTKKALV</sequence>
<feature type="transmembrane region" description="Helical" evidence="4">
    <location>
        <begin position="328"/>
        <end position="348"/>
    </location>
</feature>
<keyword evidence="4" id="KW-0812">Transmembrane</keyword>
<dbReference type="GO" id="GO:0022857">
    <property type="term" value="F:transmembrane transporter activity"/>
    <property type="evidence" value="ECO:0007669"/>
    <property type="project" value="InterPro"/>
</dbReference>
<dbReference type="SUPFAM" id="SSF103473">
    <property type="entry name" value="MFS general substrate transporter"/>
    <property type="match status" value="1"/>
</dbReference>
<keyword evidence="4" id="KW-1133">Transmembrane helix</keyword>
<comment type="caution">
    <text evidence="5">The sequence shown here is derived from an EMBL/GenBank/DDBJ whole genome shotgun (WGS) entry which is preliminary data.</text>
</comment>
<feature type="transmembrane region" description="Helical" evidence="4">
    <location>
        <begin position="354"/>
        <end position="379"/>
    </location>
</feature>
<evidence type="ECO:0000256" key="4">
    <source>
        <dbReference type="SAM" id="Phobius"/>
    </source>
</evidence>
<name>A0A8H4J0P7_9PEZI</name>
<keyword evidence="6" id="KW-1185">Reference proteome</keyword>
<dbReference type="Proteomes" id="UP000572817">
    <property type="component" value="Unassembled WGS sequence"/>
</dbReference>
<dbReference type="Gene3D" id="1.20.1250.20">
    <property type="entry name" value="MFS general substrate transporter like domains"/>
    <property type="match status" value="2"/>
</dbReference>
<evidence type="ECO:0000313" key="6">
    <source>
        <dbReference type="Proteomes" id="UP000572817"/>
    </source>
</evidence>
<accession>A0A8H4J0P7</accession>
<comment type="subcellular location">
    <subcellularLocation>
        <location evidence="1">Membrane</location>
        <topology evidence="1">Multi-pass membrane protein</topology>
    </subcellularLocation>
</comment>
<proteinExistence type="inferred from homology"/>
<feature type="transmembrane region" description="Helical" evidence="4">
    <location>
        <begin position="132"/>
        <end position="150"/>
    </location>
</feature>
<evidence type="ECO:0000256" key="3">
    <source>
        <dbReference type="SAM" id="MobiDB-lite"/>
    </source>
</evidence>
<comment type="similarity">
    <text evidence="2">Belongs to the major facilitator superfamily. Monocarboxylate porter (TC 2.A.1.13) family.</text>
</comment>
<feature type="transmembrane region" description="Helical" evidence="4">
    <location>
        <begin position="191"/>
        <end position="211"/>
    </location>
</feature>
<gene>
    <name evidence="5" type="ORF">GTA08_BOTSDO13663</name>
</gene>
<dbReference type="InterPro" id="IPR036259">
    <property type="entry name" value="MFS_trans_sf"/>
</dbReference>
<dbReference type="InterPro" id="IPR011701">
    <property type="entry name" value="MFS"/>
</dbReference>
<dbReference type="PANTHER" id="PTHR11360">
    <property type="entry name" value="MONOCARBOXYLATE TRANSPORTER"/>
    <property type="match status" value="1"/>
</dbReference>
<dbReference type="CDD" id="cd17352">
    <property type="entry name" value="MFS_MCT_SLC16"/>
    <property type="match status" value="1"/>
</dbReference>
<feature type="transmembrane region" description="Helical" evidence="4">
    <location>
        <begin position="162"/>
        <end position="184"/>
    </location>
</feature>
<feature type="transmembrane region" description="Helical" evidence="4">
    <location>
        <begin position="264"/>
        <end position="287"/>
    </location>
</feature>
<evidence type="ECO:0000313" key="5">
    <source>
        <dbReference type="EMBL" id="KAF4310802.1"/>
    </source>
</evidence>
<feature type="transmembrane region" description="Helical" evidence="4">
    <location>
        <begin position="421"/>
        <end position="443"/>
    </location>
</feature>
<dbReference type="EMBL" id="WWBZ02000013">
    <property type="protein sequence ID" value="KAF4310802.1"/>
    <property type="molecule type" value="Genomic_DNA"/>
</dbReference>
<organism evidence="5 6">
    <name type="scientific">Botryosphaeria dothidea</name>
    <dbReference type="NCBI Taxonomy" id="55169"/>
    <lineage>
        <taxon>Eukaryota</taxon>
        <taxon>Fungi</taxon>
        <taxon>Dikarya</taxon>
        <taxon>Ascomycota</taxon>
        <taxon>Pezizomycotina</taxon>
        <taxon>Dothideomycetes</taxon>
        <taxon>Dothideomycetes incertae sedis</taxon>
        <taxon>Botryosphaeriales</taxon>
        <taxon>Botryosphaeriaceae</taxon>
        <taxon>Botryosphaeria</taxon>
    </lineage>
</organism>